<keyword evidence="2" id="KW-0472">Membrane</keyword>
<feature type="transmembrane region" description="Helical" evidence="2">
    <location>
        <begin position="186"/>
        <end position="204"/>
    </location>
</feature>
<dbReference type="EMBL" id="FODD01000007">
    <property type="protein sequence ID" value="SEN58854.1"/>
    <property type="molecule type" value="Genomic_DNA"/>
</dbReference>
<evidence type="ECO:0008006" key="5">
    <source>
        <dbReference type="Google" id="ProtNLM"/>
    </source>
</evidence>
<dbReference type="AlphaFoldDB" id="A0A1H8HRY3"/>
<keyword evidence="4" id="KW-1185">Reference proteome</keyword>
<accession>A0A1H8HRY3</accession>
<keyword evidence="2" id="KW-1133">Transmembrane helix</keyword>
<feature type="transmembrane region" description="Helical" evidence="2">
    <location>
        <begin position="381"/>
        <end position="401"/>
    </location>
</feature>
<dbReference type="STRING" id="310780.SAMN05216267_100721"/>
<gene>
    <name evidence="3" type="ORF">SAMN05216267_100721</name>
</gene>
<feature type="transmembrane region" description="Helical" evidence="2">
    <location>
        <begin position="155"/>
        <end position="174"/>
    </location>
</feature>
<organism evidence="3 4">
    <name type="scientific">Actinacidiphila rubida</name>
    <dbReference type="NCBI Taxonomy" id="310780"/>
    <lineage>
        <taxon>Bacteria</taxon>
        <taxon>Bacillati</taxon>
        <taxon>Actinomycetota</taxon>
        <taxon>Actinomycetes</taxon>
        <taxon>Kitasatosporales</taxon>
        <taxon>Streptomycetaceae</taxon>
        <taxon>Actinacidiphila</taxon>
    </lineage>
</organism>
<dbReference type="OrthoDB" id="4337748at2"/>
<protein>
    <recommendedName>
        <fullName evidence="5">Integral membrane protein</fullName>
    </recommendedName>
</protein>
<feature type="transmembrane region" description="Helical" evidence="2">
    <location>
        <begin position="349"/>
        <end position="369"/>
    </location>
</feature>
<feature type="transmembrane region" description="Helical" evidence="2">
    <location>
        <begin position="46"/>
        <end position="65"/>
    </location>
</feature>
<dbReference type="RefSeq" id="WP_107451609.1">
    <property type="nucleotide sequence ID" value="NZ_FODD01000007.1"/>
</dbReference>
<evidence type="ECO:0000313" key="4">
    <source>
        <dbReference type="Proteomes" id="UP000181951"/>
    </source>
</evidence>
<dbReference type="Proteomes" id="UP000181951">
    <property type="component" value="Unassembled WGS sequence"/>
</dbReference>
<feature type="transmembrane region" description="Helical" evidence="2">
    <location>
        <begin position="132"/>
        <end position="149"/>
    </location>
</feature>
<keyword evidence="2" id="KW-0812">Transmembrane</keyword>
<feature type="transmembrane region" description="Helical" evidence="2">
    <location>
        <begin position="260"/>
        <end position="279"/>
    </location>
</feature>
<feature type="transmembrane region" description="Helical" evidence="2">
    <location>
        <begin position="301"/>
        <end position="319"/>
    </location>
</feature>
<name>A0A1H8HRY3_9ACTN</name>
<feature type="region of interest" description="Disordered" evidence="1">
    <location>
        <begin position="1"/>
        <end position="28"/>
    </location>
</feature>
<evidence type="ECO:0000313" key="3">
    <source>
        <dbReference type="EMBL" id="SEN58854.1"/>
    </source>
</evidence>
<evidence type="ECO:0000256" key="1">
    <source>
        <dbReference type="SAM" id="MobiDB-lite"/>
    </source>
</evidence>
<feature type="compositionally biased region" description="Low complexity" evidence="1">
    <location>
        <begin position="16"/>
        <end position="28"/>
    </location>
</feature>
<feature type="transmembrane region" description="Helical" evidence="2">
    <location>
        <begin position="326"/>
        <end position="343"/>
    </location>
</feature>
<proteinExistence type="predicted"/>
<sequence length="530" mass="56873">MPRLTAGRPGPPGTPRTPGATPGTFGPGRPVAALGRVRIGAALRRHAPYLVCGTGFWLVLAIVVFHTPIGGDFGQNAAAVARISENWRHPANPVIREPGLGSPYFSPYLVALGFAAKATGTAAWVALRWSGLLNLAVLVAGVGVYAHTLSRRPLAPVYALAAFTLLWGWQPEFWSGFCGLASLSQVAPYPSTFAVGLTFLLWAWTDRVVRRGGGWWAHAGLGALGGTLLLIHPITALAAASGVAATVVARQRRWTRWTAACWGLTLAVALSVAAAWPYFDVFALAGDTTVDAVHRRLYEQLLPWYGLALTGLPALALRARRGGRDPLVLMFGADCAIAGYGWLSGHYTYGRVFALLLVPLQFALAVELAEIPPWTRLRAALVPLTAAALGFAFVTQVGSVLPRAVLPALTRPPTWHDYRWVADRVPAGDVLLTDGYESSHILPAFGVYTVWPAWPDPSTTVTDRNRRSVAVSSYFDPHTSAAARRAVVHRYDVRWLLLSRGEHVSYEGTIAARSPSSGETLVRLRPAASA</sequence>
<reference evidence="3 4" key="1">
    <citation type="submission" date="2016-10" db="EMBL/GenBank/DDBJ databases">
        <authorList>
            <person name="de Groot N.N."/>
        </authorList>
    </citation>
    <scope>NUCLEOTIDE SEQUENCE [LARGE SCALE GENOMIC DNA]</scope>
    <source>
        <strain evidence="3 4">CGMCC 4.2026</strain>
    </source>
</reference>
<evidence type="ECO:0000256" key="2">
    <source>
        <dbReference type="SAM" id="Phobius"/>
    </source>
</evidence>